<evidence type="ECO:0000259" key="1">
    <source>
        <dbReference type="PROSITE" id="PS50801"/>
    </source>
</evidence>
<feature type="domain" description="STAS" evidence="1">
    <location>
        <begin position="40"/>
        <end position="114"/>
    </location>
</feature>
<proteinExistence type="predicted"/>
<protein>
    <recommendedName>
        <fullName evidence="1">STAS domain-containing protein</fullName>
    </recommendedName>
</protein>
<evidence type="ECO:0000313" key="2">
    <source>
        <dbReference type="EMBL" id="GLR27636.1"/>
    </source>
</evidence>
<comment type="caution">
    <text evidence="2">The sequence shown here is derived from an EMBL/GenBank/DDBJ whole genome shotgun (WGS) entry which is preliminary data.</text>
</comment>
<organism evidence="2 3">
    <name type="scientific">Limnobacter litoralis</name>
    <dbReference type="NCBI Taxonomy" id="481366"/>
    <lineage>
        <taxon>Bacteria</taxon>
        <taxon>Pseudomonadati</taxon>
        <taxon>Pseudomonadota</taxon>
        <taxon>Betaproteobacteria</taxon>
        <taxon>Burkholderiales</taxon>
        <taxon>Burkholderiaceae</taxon>
        <taxon>Limnobacter</taxon>
    </lineage>
</organism>
<keyword evidence="3" id="KW-1185">Reference proteome</keyword>
<accession>A0ABQ5YVZ5</accession>
<name>A0ABQ5YVZ5_9BURK</name>
<dbReference type="SUPFAM" id="SSF52091">
    <property type="entry name" value="SpoIIaa-like"/>
    <property type="match status" value="1"/>
</dbReference>
<dbReference type="InterPro" id="IPR036513">
    <property type="entry name" value="STAS_dom_sf"/>
</dbReference>
<dbReference type="Pfam" id="PF13466">
    <property type="entry name" value="STAS_2"/>
    <property type="match status" value="1"/>
</dbReference>
<dbReference type="PROSITE" id="PS50801">
    <property type="entry name" value="STAS"/>
    <property type="match status" value="1"/>
</dbReference>
<reference evidence="3" key="1">
    <citation type="journal article" date="2019" name="Int. J. Syst. Evol. Microbiol.">
        <title>The Global Catalogue of Microorganisms (GCM) 10K type strain sequencing project: providing services to taxonomists for standard genome sequencing and annotation.</title>
        <authorList>
            <consortium name="The Broad Institute Genomics Platform"/>
            <consortium name="The Broad Institute Genome Sequencing Center for Infectious Disease"/>
            <person name="Wu L."/>
            <person name="Ma J."/>
        </authorList>
    </citation>
    <scope>NUCLEOTIDE SEQUENCE [LARGE SCALE GENOMIC DNA]</scope>
    <source>
        <strain evidence="3">NBRC 105857</strain>
    </source>
</reference>
<evidence type="ECO:0000313" key="3">
    <source>
        <dbReference type="Proteomes" id="UP001156664"/>
    </source>
</evidence>
<dbReference type="InterPro" id="IPR058548">
    <property type="entry name" value="MlaB-like_STAS"/>
</dbReference>
<dbReference type="Gene3D" id="3.30.750.24">
    <property type="entry name" value="STAS domain"/>
    <property type="match status" value="1"/>
</dbReference>
<dbReference type="Proteomes" id="UP001156664">
    <property type="component" value="Unassembled WGS sequence"/>
</dbReference>
<dbReference type="InterPro" id="IPR002645">
    <property type="entry name" value="STAS_dom"/>
</dbReference>
<dbReference type="EMBL" id="BSOJ01000032">
    <property type="protein sequence ID" value="GLR27636.1"/>
    <property type="molecule type" value="Genomic_DNA"/>
</dbReference>
<gene>
    <name evidence="2" type="ORF">GCM10007875_27270</name>
</gene>
<sequence length="114" mass="12400">MPDATLEPFEELNMETLNDTVAATQAYALECLTIADCGPLYERIKQGLAQGESIVLNLSDCQEVDTAGLQFLVAIQNDPEVNLKVHWTKPSDTVSQKAARLGLTSWIHAGALEV</sequence>